<evidence type="ECO:0000313" key="4">
    <source>
        <dbReference type="EMBL" id="ARU20337.1"/>
    </source>
</evidence>
<dbReference type="Pfam" id="PF02661">
    <property type="entry name" value="Fic"/>
    <property type="match status" value="1"/>
</dbReference>
<dbReference type="RefSeq" id="WP_087449096.1">
    <property type="nucleotide sequence ID" value="NZ_CP020859.1"/>
</dbReference>
<dbReference type="Proteomes" id="UP000195378">
    <property type="component" value="Plasmid unnamed1"/>
</dbReference>
<proteinExistence type="predicted"/>
<evidence type="ECO:0000313" key="5">
    <source>
        <dbReference type="EMBL" id="MDN4834276.1"/>
    </source>
</evidence>
<keyword evidence="4" id="KW-0614">Plasmid</keyword>
<dbReference type="AlphaFoldDB" id="A0A1Y0FAF9"/>
<evidence type="ECO:0000259" key="3">
    <source>
        <dbReference type="PROSITE" id="PS51459"/>
    </source>
</evidence>
<dbReference type="InterPro" id="IPR036597">
    <property type="entry name" value="Fido-like_dom_sf"/>
</dbReference>
<reference evidence="5" key="2">
    <citation type="submission" date="2023-07" db="EMBL/GenBank/DDBJ databases">
        <title>Complete genome sequence of Ligilactobacillus salivarius SRCM217594 isolated from Gallus gallus domesticus feces.</title>
        <authorList>
            <person name="Yang H.-G."/>
            <person name="Ryu M.-S."/>
            <person name="Ha G.-S."/>
            <person name="Yang H.-J."/>
            <person name="Jeong D.-Y."/>
        </authorList>
    </citation>
    <scope>NUCLEOTIDE SEQUENCE</scope>
    <source>
        <strain evidence="5">SRCM217594</strain>
    </source>
</reference>
<organism evidence="4 6">
    <name type="scientific">Ligilactobacillus salivarius</name>
    <dbReference type="NCBI Taxonomy" id="1624"/>
    <lineage>
        <taxon>Bacteria</taxon>
        <taxon>Bacillati</taxon>
        <taxon>Bacillota</taxon>
        <taxon>Bacilli</taxon>
        <taxon>Lactobacillales</taxon>
        <taxon>Lactobacillaceae</taxon>
        <taxon>Ligilactobacillus</taxon>
    </lineage>
</organism>
<evidence type="ECO:0000256" key="1">
    <source>
        <dbReference type="PIRSR" id="PIRSR640198-1"/>
    </source>
</evidence>
<evidence type="ECO:0000256" key="2">
    <source>
        <dbReference type="PIRSR" id="PIRSR640198-2"/>
    </source>
</evidence>
<dbReference type="GeneID" id="89466608"/>
<name>A0A1Y0FAF9_9LACO</name>
<dbReference type="Proteomes" id="UP001174888">
    <property type="component" value="Unassembled WGS sequence"/>
</dbReference>
<feature type="domain" description="Fido" evidence="3">
    <location>
        <begin position="159"/>
        <end position="306"/>
    </location>
</feature>
<dbReference type="EMBL" id="JAUIQT010000002">
    <property type="protein sequence ID" value="MDN4834276.1"/>
    <property type="molecule type" value="Genomic_DNA"/>
</dbReference>
<reference evidence="4 6" key="1">
    <citation type="submission" date="2017-04" db="EMBL/GenBank/DDBJ databases">
        <title>Complete genome sequence of Lactobacillus salivarius ZLS006, a probiotic strain isolated from healthy piglet.</title>
        <authorList>
            <person name="Zhang D."/>
        </authorList>
    </citation>
    <scope>NUCLEOTIDE SEQUENCE [LARGE SCALE GENOMIC DNA]</scope>
    <source>
        <strain evidence="4 6">ZLS006</strain>
        <plasmid evidence="4 6">unnamed1</plasmid>
    </source>
</reference>
<dbReference type="EMBL" id="CP020859">
    <property type="protein sequence ID" value="ARU20337.1"/>
    <property type="molecule type" value="Genomic_DNA"/>
</dbReference>
<dbReference type="InterPro" id="IPR003812">
    <property type="entry name" value="Fido"/>
</dbReference>
<dbReference type="GO" id="GO:0005524">
    <property type="term" value="F:ATP binding"/>
    <property type="evidence" value="ECO:0007669"/>
    <property type="project" value="UniProtKB-KW"/>
</dbReference>
<protein>
    <submittedName>
        <fullName evidence="5">Fic family protein</fullName>
    </submittedName>
</protein>
<keyword evidence="2" id="KW-0547">Nucleotide-binding</keyword>
<feature type="active site" evidence="1">
    <location>
        <position position="243"/>
    </location>
</feature>
<dbReference type="InterPro" id="IPR040198">
    <property type="entry name" value="Fido_containing"/>
</dbReference>
<dbReference type="PANTHER" id="PTHR13504:SF40">
    <property type="entry name" value="FIDO DOMAIN-CONTAINING PROTEIN"/>
    <property type="match status" value="1"/>
</dbReference>
<feature type="binding site" evidence="2">
    <location>
        <begin position="247"/>
        <end position="254"/>
    </location>
    <ligand>
        <name>ATP</name>
        <dbReference type="ChEBI" id="CHEBI:30616"/>
    </ligand>
</feature>
<gene>
    <name evidence="4" type="ORF">B7R82_10265</name>
    <name evidence="5" type="ORF">QYC35_08785</name>
</gene>
<dbReference type="Gene3D" id="1.10.3290.10">
    <property type="entry name" value="Fido-like domain"/>
    <property type="match status" value="1"/>
</dbReference>
<dbReference type="SUPFAM" id="SSF140931">
    <property type="entry name" value="Fic-like"/>
    <property type="match status" value="1"/>
</dbReference>
<sequence length="419" mass="48941">MKKYTSLKSVFYSDKSSDKVIYTDFLNNRLNNELIVYSGLKMSPFNSKKEIRDVNTLFEIFFLPTVQISILKDKIYKNSSVITYYMSQLPEVASDQLFYNTLVLELQSTNDIEGIRSSRQEIGEAINNVITKSQKSNMRFEGLVNQYINIKKGNFNEIKSVKEFRTIWDELVGEEEKDEIPDGNLFRRHPEYVMDGSKIVHAGDISEEQITQNLTKLVYEMNNHDIPALERCFIAHYYYEYIHPFYDGNGRTGRYIACSYLARKLDIMTAVSFSSAISLHKKRYYKPFMDMSKTFNHGDATNFIIRMLEILEEGQTILLKRIQTGFKLLNDAEKRVSKLKSLNDEEKSVIFILYQKHIFGTYAPELTDNDLKEILHLSTYKIRNITNNLKKLGYIDLIKEKPKVHYLSQELSKDIPTLH</sequence>
<evidence type="ECO:0000313" key="6">
    <source>
        <dbReference type="Proteomes" id="UP000195378"/>
    </source>
</evidence>
<dbReference type="PROSITE" id="PS51459">
    <property type="entry name" value="FIDO"/>
    <property type="match status" value="1"/>
</dbReference>
<feature type="binding site" evidence="2">
    <location>
        <position position="296"/>
    </location>
    <ligand>
        <name>ATP</name>
        <dbReference type="ChEBI" id="CHEBI:30616"/>
    </ligand>
</feature>
<keyword evidence="2" id="KW-0067">ATP-binding</keyword>
<geneLocation type="plasmid" evidence="4 6">
    <name>unnamed1</name>
</geneLocation>
<dbReference type="PANTHER" id="PTHR13504">
    <property type="entry name" value="FIDO DOMAIN-CONTAINING PROTEIN DDB_G0283145"/>
    <property type="match status" value="1"/>
</dbReference>
<accession>A0A1Y0FAF9</accession>